<dbReference type="InterPro" id="IPR004090">
    <property type="entry name" value="Chemotax_Me-accpt_rcpt"/>
</dbReference>
<comment type="similarity">
    <text evidence="2">Belongs to the methyl-accepting chemotaxis (MCP) protein family.</text>
</comment>
<feature type="domain" description="Methyl-accepting transducer" evidence="5">
    <location>
        <begin position="276"/>
        <end position="512"/>
    </location>
</feature>
<reference evidence="7 8" key="1">
    <citation type="submission" date="2019-03" db="EMBL/GenBank/DDBJ databases">
        <title>Genomic Encyclopedia of Type Strains, Phase IV (KMG-IV): sequencing the most valuable type-strain genomes for metagenomic binning, comparative biology and taxonomic classification.</title>
        <authorList>
            <person name="Goeker M."/>
        </authorList>
    </citation>
    <scope>NUCLEOTIDE SEQUENCE [LARGE SCALE GENOMIC DNA]</scope>
    <source>
        <strain evidence="7 8">DSM 15969</strain>
    </source>
</reference>
<evidence type="ECO:0000256" key="3">
    <source>
        <dbReference type="PROSITE-ProRule" id="PRU00284"/>
    </source>
</evidence>
<dbReference type="PANTHER" id="PTHR32089:SF112">
    <property type="entry name" value="LYSOZYME-LIKE PROTEIN-RELATED"/>
    <property type="match status" value="1"/>
</dbReference>
<dbReference type="GO" id="GO:0016020">
    <property type="term" value="C:membrane"/>
    <property type="evidence" value="ECO:0007669"/>
    <property type="project" value="InterPro"/>
</dbReference>
<keyword evidence="1 3" id="KW-0807">Transducer</keyword>
<dbReference type="GO" id="GO:0004888">
    <property type="term" value="F:transmembrane signaling receptor activity"/>
    <property type="evidence" value="ECO:0007669"/>
    <property type="project" value="InterPro"/>
</dbReference>
<keyword evidence="4" id="KW-1133">Transmembrane helix</keyword>
<dbReference type="EMBL" id="SLUI01000002">
    <property type="protein sequence ID" value="TCL39150.1"/>
    <property type="molecule type" value="Genomic_DNA"/>
</dbReference>
<dbReference type="CDD" id="cd11386">
    <property type="entry name" value="MCP_signal"/>
    <property type="match status" value="1"/>
</dbReference>
<evidence type="ECO:0000256" key="1">
    <source>
        <dbReference type="ARBA" id="ARBA00023224"/>
    </source>
</evidence>
<dbReference type="RefSeq" id="WP_132075254.1">
    <property type="nucleotide sequence ID" value="NZ_SLUI01000002.1"/>
</dbReference>
<dbReference type="Pfam" id="PF12729">
    <property type="entry name" value="4HB_MCP_1"/>
    <property type="match status" value="1"/>
</dbReference>
<dbReference type="PROSITE" id="PS50885">
    <property type="entry name" value="HAMP"/>
    <property type="match status" value="1"/>
</dbReference>
<proteinExistence type="inferred from homology"/>
<protein>
    <submittedName>
        <fullName evidence="7">Methyl-accepting chemotaxis protein</fullName>
    </submittedName>
</protein>
<evidence type="ECO:0000259" key="5">
    <source>
        <dbReference type="PROSITE" id="PS50111"/>
    </source>
</evidence>
<gene>
    <name evidence="7" type="ORF">EV210_10258</name>
</gene>
<keyword evidence="4" id="KW-0472">Membrane</keyword>
<dbReference type="InterPro" id="IPR003660">
    <property type="entry name" value="HAMP_dom"/>
</dbReference>
<sequence>MKIKTKLILGYLLVGLLSAVVAVAAIYGFDHIKDRYQTIIKEEEFTIVELREIQYYFTGQANDERGFLLTGNLEFQKEISEKSENVKKRLGLLKKLSDTDQEQQLLDKIDKAHSDFTTINFAVIDLYMKGKAQEAKQLSFNEGRQTRKSLETSFNELVKIQEATMAERIAAAEQRAGFLVIVIIGVAIGAVLAGTLAGILIARLIVKPIDILHDELIKLAESGGDLTQTIQVTSRDEIGELAKAVNRFLADLRQIMVQVLNSAGTMAASTQQLSASAAEAAQASNQVAATITQVAAGADRQLTAVASAASVAENIAAEIRQAAANTDTVAGTTGKAADSTQNGRKAIEQAVDQMAGIDEAVTKSARVVAKLGERSQEIGQIIDTIAGIAGQTNLLALNAAIEAARAGEQGRGFAVVAEEVRKLAEQSQQAAKQIAALIGEIQRDTDNAVIAMNEGTRVAAAGSVVVNQAGQAFQEIAAYVGQVSTQVQDISGVVKQAAADSRQIVASVNDIRQVSEETGAHTQTVSSVTEEQSASAQEIAAASQALANLAEELTQIIGKFKV</sequence>
<dbReference type="PANTHER" id="PTHR32089">
    <property type="entry name" value="METHYL-ACCEPTING CHEMOTAXIS PROTEIN MCPB"/>
    <property type="match status" value="1"/>
</dbReference>
<feature type="domain" description="HAMP" evidence="6">
    <location>
        <begin position="203"/>
        <end position="257"/>
    </location>
</feature>
<dbReference type="SUPFAM" id="SSF58104">
    <property type="entry name" value="Methyl-accepting chemotaxis protein (MCP) signaling domain"/>
    <property type="match status" value="1"/>
</dbReference>
<accession>A0A4R1Q0F6</accession>
<evidence type="ECO:0000256" key="2">
    <source>
        <dbReference type="ARBA" id="ARBA00029447"/>
    </source>
</evidence>
<evidence type="ECO:0000256" key="4">
    <source>
        <dbReference type="SAM" id="Phobius"/>
    </source>
</evidence>
<keyword evidence="8" id="KW-1185">Reference proteome</keyword>
<organism evidence="7 8">
    <name type="scientific">Anaerospora hongkongensis</name>
    <dbReference type="NCBI Taxonomy" id="244830"/>
    <lineage>
        <taxon>Bacteria</taxon>
        <taxon>Bacillati</taxon>
        <taxon>Bacillota</taxon>
        <taxon>Negativicutes</taxon>
        <taxon>Selenomonadales</taxon>
        <taxon>Sporomusaceae</taxon>
        <taxon>Anaerospora</taxon>
    </lineage>
</organism>
<dbReference type="AlphaFoldDB" id="A0A4R1Q0F6"/>
<feature type="transmembrane region" description="Helical" evidence="4">
    <location>
        <begin position="178"/>
        <end position="202"/>
    </location>
</feature>
<evidence type="ECO:0000313" key="8">
    <source>
        <dbReference type="Proteomes" id="UP000295063"/>
    </source>
</evidence>
<dbReference type="Proteomes" id="UP000295063">
    <property type="component" value="Unassembled WGS sequence"/>
</dbReference>
<dbReference type="SMART" id="SM00304">
    <property type="entry name" value="HAMP"/>
    <property type="match status" value="2"/>
</dbReference>
<comment type="caution">
    <text evidence="7">The sequence shown here is derived from an EMBL/GenBank/DDBJ whole genome shotgun (WGS) entry which is preliminary data.</text>
</comment>
<evidence type="ECO:0000259" key="6">
    <source>
        <dbReference type="PROSITE" id="PS50885"/>
    </source>
</evidence>
<dbReference type="GO" id="GO:0007165">
    <property type="term" value="P:signal transduction"/>
    <property type="evidence" value="ECO:0007669"/>
    <property type="project" value="UniProtKB-KW"/>
</dbReference>
<dbReference type="OrthoDB" id="107771at2"/>
<dbReference type="Gene3D" id="1.10.287.950">
    <property type="entry name" value="Methyl-accepting chemotaxis protein"/>
    <property type="match status" value="1"/>
</dbReference>
<dbReference type="Pfam" id="PF00672">
    <property type="entry name" value="HAMP"/>
    <property type="match status" value="1"/>
</dbReference>
<dbReference type="SMART" id="SM00283">
    <property type="entry name" value="MA"/>
    <property type="match status" value="1"/>
</dbReference>
<dbReference type="Gene3D" id="6.10.340.10">
    <property type="match status" value="1"/>
</dbReference>
<keyword evidence="4" id="KW-0812">Transmembrane</keyword>
<dbReference type="InterPro" id="IPR024478">
    <property type="entry name" value="HlyB_4HB_MCP"/>
</dbReference>
<dbReference type="InterPro" id="IPR004089">
    <property type="entry name" value="MCPsignal_dom"/>
</dbReference>
<dbReference type="PROSITE" id="PS50111">
    <property type="entry name" value="CHEMOTAXIS_TRANSDUC_2"/>
    <property type="match status" value="1"/>
</dbReference>
<dbReference type="GO" id="GO:0006935">
    <property type="term" value="P:chemotaxis"/>
    <property type="evidence" value="ECO:0007669"/>
    <property type="project" value="InterPro"/>
</dbReference>
<name>A0A4R1Q0F6_9FIRM</name>
<evidence type="ECO:0000313" key="7">
    <source>
        <dbReference type="EMBL" id="TCL39150.1"/>
    </source>
</evidence>
<dbReference type="Pfam" id="PF00015">
    <property type="entry name" value="MCPsignal"/>
    <property type="match status" value="1"/>
</dbReference>
<dbReference type="PRINTS" id="PR00260">
    <property type="entry name" value="CHEMTRNSDUCR"/>
</dbReference>
<dbReference type="CDD" id="cd06225">
    <property type="entry name" value="HAMP"/>
    <property type="match status" value="1"/>
</dbReference>